<organism evidence="1 2">
    <name type="scientific">Chitinophaga oryziterrae</name>
    <dbReference type="NCBI Taxonomy" id="1031224"/>
    <lineage>
        <taxon>Bacteria</taxon>
        <taxon>Pseudomonadati</taxon>
        <taxon>Bacteroidota</taxon>
        <taxon>Chitinophagia</taxon>
        <taxon>Chitinophagales</taxon>
        <taxon>Chitinophagaceae</taxon>
        <taxon>Chitinophaga</taxon>
    </lineage>
</organism>
<keyword evidence="2" id="KW-1185">Reference proteome</keyword>
<dbReference type="EMBL" id="WRXO01000001">
    <property type="protein sequence ID" value="MVT39876.1"/>
    <property type="molecule type" value="Genomic_DNA"/>
</dbReference>
<dbReference type="AlphaFoldDB" id="A0A6N8J6J2"/>
<comment type="caution">
    <text evidence="1">The sequence shown here is derived from an EMBL/GenBank/DDBJ whole genome shotgun (WGS) entry which is preliminary data.</text>
</comment>
<dbReference type="RefSeq" id="WP_157298522.1">
    <property type="nucleotide sequence ID" value="NZ_BAAAZB010000005.1"/>
</dbReference>
<protein>
    <submittedName>
        <fullName evidence="1">Uncharacterized protein</fullName>
    </submittedName>
</protein>
<reference evidence="1 2" key="1">
    <citation type="submission" date="2019-12" db="EMBL/GenBank/DDBJ databases">
        <title>The draft genomic sequence of strain Chitinophaga oryziterrae JCM 16595.</title>
        <authorList>
            <person name="Zhang X."/>
        </authorList>
    </citation>
    <scope>NUCLEOTIDE SEQUENCE [LARGE SCALE GENOMIC DNA]</scope>
    <source>
        <strain evidence="1 2">JCM 16595</strain>
    </source>
</reference>
<sequence length="78" mass="9200">MNRLASISERIDALSTLSQKETIFLNDLQQEFKLDLQNFIIGETLYMKEGKLVIGNNLYKKWLEKIQAHGFDYEIDFK</sequence>
<proteinExistence type="predicted"/>
<name>A0A6N8J6J2_9BACT</name>
<gene>
    <name evidence="1" type="ORF">GO495_04720</name>
</gene>
<dbReference type="OrthoDB" id="677495at2"/>
<accession>A0A6N8J6J2</accession>
<dbReference type="Proteomes" id="UP000468388">
    <property type="component" value="Unassembled WGS sequence"/>
</dbReference>
<evidence type="ECO:0000313" key="1">
    <source>
        <dbReference type="EMBL" id="MVT39876.1"/>
    </source>
</evidence>
<evidence type="ECO:0000313" key="2">
    <source>
        <dbReference type="Proteomes" id="UP000468388"/>
    </source>
</evidence>